<proteinExistence type="predicted"/>
<sequence>MLLQSDGTAMSCDFSQTAILQGQIPTARKEKLNWKPAGPIGTLSAGIFQLWQPTLVLREKMGRNPQAAIQSITWRRT</sequence>
<accession>A0A974HDB9</accession>
<name>A0A974HDB9_XENLA</name>
<evidence type="ECO:0000313" key="1">
    <source>
        <dbReference type="EMBL" id="OCT73757.1"/>
    </source>
</evidence>
<organism evidence="1 2">
    <name type="scientific">Xenopus laevis</name>
    <name type="common">African clawed frog</name>
    <dbReference type="NCBI Taxonomy" id="8355"/>
    <lineage>
        <taxon>Eukaryota</taxon>
        <taxon>Metazoa</taxon>
        <taxon>Chordata</taxon>
        <taxon>Craniata</taxon>
        <taxon>Vertebrata</taxon>
        <taxon>Euteleostomi</taxon>
        <taxon>Amphibia</taxon>
        <taxon>Batrachia</taxon>
        <taxon>Anura</taxon>
        <taxon>Pipoidea</taxon>
        <taxon>Pipidae</taxon>
        <taxon>Xenopodinae</taxon>
        <taxon>Xenopus</taxon>
        <taxon>Xenopus</taxon>
    </lineage>
</organism>
<evidence type="ECO:0000313" key="2">
    <source>
        <dbReference type="Proteomes" id="UP000694892"/>
    </source>
</evidence>
<dbReference type="Proteomes" id="UP000694892">
    <property type="component" value="Chromosome 6S"/>
</dbReference>
<dbReference type="AlphaFoldDB" id="A0A974HDB9"/>
<gene>
    <name evidence="1" type="ORF">XELAEV_18032721mg</name>
</gene>
<reference evidence="2" key="1">
    <citation type="journal article" date="2016" name="Nature">
        <title>Genome evolution in the allotetraploid frog Xenopus laevis.</title>
        <authorList>
            <person name="Session A.M."/>
            <person name="Uno Y."/>
            <person name="Kwon T."/>
            <person name="Chapman J.A."/>
            <person name="Toyoda A."/>
            <person name="Takahashi S."/>
            <person name="Fukui A."/>
            <person name="Hikosaka A."/>
            <person name="Suzuki A."/>
            <person name="Kondo M."/>
            <person name="van Heeringen S.J."/>
            <person name="Quigley I."/>
            <person name="Heinz S."/>
            <person name="Ogino H."/>
            <person name="Ochi H."/>
            <person name="Hellsten U."/>
            <person name="Lyons J.B."/>
            <person name="Simakov O."/>
            <person name="Putnam N."/>
            <person name="Stites J."/>
            <person name="Kuroki Y."/>
            <person name="Tanaka T."/>
            <person name="Michiue T."/>
            <person name="Watanabe M."/>
            <person name="Bogdanovic O."/>
            <person name="Lister R."/>
            <person name="Georgiou G."/>
            <person name="Paranjpe S.S."/>
            <person name="van Kruijsbergen I."/>
            <person name="Shu S."/>
            <person name="Carlson J."/>
            <person name="Kinoshita T."/>
            <person name="Ohta Y."/>
            <person name="Mawaribuchi S."/>
            <person name="Jenkins J."/>
            <person name="Grimwood J."/>
            <person name="Schmutz J."/>
            <person name="Mitros T."/>
            <person name="Mozaffari S.V."/>
            <person name="Suzuki Y."/>
            <person name="Haramoto Y."/>
            <person name="Yamamoto T.S."/>
            <person name="Takagi C."/>
            <person name="Heald R."/>
            <person name="Miller K."/>
            <person name="Haudenschild C."/>
            <person name="Kitzman J."/>
            <person name="Nakayama T."/>
            <person name="Izutsu Y."/>
            <person name="Robert J."/>
            <person name="Fortriede J."/>
            <person name="Burns K."/>
            <person name="Lotay V."/>
            <person name="Karimi K."/>
            <person name="Yasuoka Y."/>
            <person name="Dichmann D.S."/>
            <person name="Flajnik M.F."/>
            <person name="Houston D.W."/>
            <person name="Shendure J."/>
            <person name="DuPasquier L."/>
            <person name="Vize P.D."/>
            <person name="Zorn A.M."/>
            <person name="Ito M."/>
            <person name="Marcotte E.M."/>
            <person name="Wallingford J.B."/>
            <person name="Ito Y."/>
            <person name="Asashima M."/>
            <person name="Ueno N."/>
            <person name="Matsuda Y."/>
            <person name="Veenstra G.J."/>
            <person name="Fujiyama A."/>
            <person name="Harland R.M."/>
            <person name="Taira M."/>
            <person name="Rokhsar D.S."/>
        </authorList>
    </citation>
    <scope>NUCLEOTIDE SEQUENCE [LARGE SCALE GENOMIC DNA]</scope>
    <source>
        <strain evidence="2">J</strain>
    </source>
</reference>
<protein>
    <submittedName>
        <fullName evidence="1">Uncharacterized protein</fullName>
    </submittedName>
</protein>
<dbReference type="EMBL" id="CM004477">
    <property type="protein sequence ID" value="OCT73757.1"/>
    <property type="molecule type" value="Genomic_DNA"/>
</dbReference>